<dbReference type="PANTHER" id="PTHR33463:SF203">
    <property type="entry name" value="AAA+ ATPASE DOMAIN-CONTAINING PROTEIN"/>
    <property type="match status" value="1"/>
</dbReference>
<evidence type="ECO:0000256" key="6">
    <source>
        <dbReference type="ARBA" id="ARBA00022840"/>
    </source>
</evidence>
<feature type="domain" description="NB-ARC" evidence="7">
    <location>
        <begin position="5"/>
        <end position="110"/>
    </location>
</feature>
<dbReference type="GO" id="GO:0043531">
    <property type="term" value="F:ADP binding"/>
    <property type="evidence" value="ECO:0007669"/>
    <property type="project" value="InterPro"/>
</dbReference>
<evidence type="ECO:0000259" key="8">
    <source>
        <dbReference type="Pfam" id="PF23247"/>
    </source>
</evidence>
<dbReference type="Proteomes" id="UP000515121">
    <property type="component" value="Unplaced"/>
</dbReference>
<comment type="similarity">
    <text evidence="1">Belongs to the disease resistance NB-LRR family.</text>
</comment>
<dbReference type="InterPro" id="IPR050905">
    <property type="entry name" value="Plant_NBS-LRR"/>
</dbReference>
<feature type="domain" description="Disease resistance protein At4g27190-like leucine-rich repeats" evidence="8">
    <location>
        <begin position="941"/>
        <end position="978"/>
    </location>
</feature>
<dbReference type="Gene3D" id="1.10.8.430">
    <property type="entry name" value="Helical domain of apoptotic protease-activating factors"/>
    <property type="match status" value="1"/>
</dbReference>
<feature type="domain" description="Disease resistance protein At4g27190-like leucine-rich repeats" evidence="8">
    <location>
        <begin position="700"/>
        <end position="754"/>
    </location>
</feature>
<dbReference type="InterPro" id="IPR001611">
    <property type="entry name" value="Leu-rich_rpt"/>
</dbReference>
<evidence type="ECO:0000256" key="5">
    <source>
        <dbReference type="ARBA" id="ARBA00022821"/>
    </source>
</evidence>
<gene>
    <name evidence="10" type="primary">LOC111276133</name>
</gene>
<keyword evidence="3" id="KW-0677">Repeat</keyword>
<evidence type="ECO:0000256" key="1">
    <source>
        <dbReference type="ARBA" id="ARBA00008894"/>
    </source>
</evidence>
<reference evidence="10" key="1">
    <citation type="submission" date="2025-08" db="UniProtKB">
        <authorList>
            <consortium name="RefSeq"/>
        </authorList>
    </citation>
    <scope>IDENTIFICATION</scope>
    <source>
        <tissue evidence="10">Fruit stalk</tissue>
    </source>
</reference>
<dbReference type="PANTHER" id="PTHR33463">
    <property type="entry name" value="NB-ARC DOMAIN-CONTAINING PROTEIN-RELATED"/>
    <property type="match status" value="1"/>
</dbReference>
<keyword evidence="9" id="KW-1185">Reference proteome</keyword>
<feature type="domain" description="Disease resistance protein At4g27190-like leucine-rich repeats" evidence="8">
    <location>
        <begin position="828"/>
        <end position="918"/>
    </location>
</feature>
<dbReference type="GO" id="GO:0005524">
    <property type="term" value="F:ATP binding"/>
    <property type="evidence" value="ECO:0007669"/>
    <property type="project" value="UniProtKB-KW"/>
</dbReference>
<dbReference type="GeneID" id="111276133"/>
<organism evidence="9 10">
    <name type="scientific">Durio zibethinus</name>
    <name type="common">Durian</name>
    <dbReference type="NCBI Taxonomy" id="66656"/>
    <lineage>
        <taxon>Eukaryota</taxon>
        <taxon>Viridiplantae</taxon>
        <taxon>Streptophyta</taxon>
        <taxon>Embryophyta</taxon>
        <taxon>Tracheophyta</taxon>
        <taxon>Spermatophyta</taxon>
        <taxon>Magnoliopsida</taxon>
        <taxon>eudicotyledons</taxon>
        <taxon>Gunneridae</taxon>
        <taxon>Pentapetalae</taxon>
        <taxon>rosids</taxon>
        <taxon>malvids</taxon>
        <taxon>Malvales</taxon>
        <taxon>Malvaceae</taxon>
        <taxon>Helicteroideae</taxon>
        <taxon>Durio</taxon>
    </lineage>
</organism>
<dbReference type="Pfam" id="PF23247">
    <property type="entry name" value="LRR_RPS2"/>
    <property type="match status" value="4"/>
</dbReference>
<dbReference type="AlphaFoldDB" id="A0A6P5WPM4"/>
<dbReference type="InterPro" id="IPR036388">
    <property type="entry name" value="WH-like_DNA-bd_sf"/>
</dbReference>
<keyword evidence="2" id="KW-0433">Leucine-rich repeat</keyword>
<dbReference type="OrthoDB" id="971758at2759"/>
<dbReference type="PROSITE" id="PS51450">
    <property type="entry name" value="LRR"/>
    <property type="match status" value="1"/>
</dbReference>
<dbReference type="InterPro" id="IPR057135">
    <property type="entry name" value="At4g27190-like_LRR"/>
</dbReference>
<dbReference type="SUPFAM" id="SSF52047">
    <property type="entry name" value="RNI-like"/>
    <property type="match status" value="2"/>
</dbReference>
<dbReference type="KEGG" id="dzi:111276133"/>
<dbReference type="Gene3D" id="1.10.10.10">
    <property type="entry name" value="Winged helix-like DNA-binding domain superfamily/Winged helix DNA-binding domain"/>
    <property type="match status" value="1"/>
</dbReference>
<dbReference type="InterPro" id="IPR032675">
    <property type="entry name" value="LRR_dom_sf"/>
</dbReference>
<keyword evidence="6" id="KW-0067">ATP-binding</keyword>
<protein>
    <submittedName>
        <fullName evidence="10">Probable disease resistance protein At4g27220</fullName>
    </submittedName>
</protein>
<keyword evidence="5" id="KW-0611">Plant defense</keyword>
<dbReference type="Gene3D" id="3.80.10.10">
    <property type="entry name" value="Ribonuclease Inhibitor"/>
    <property type="match status" value="4"/>
</dbReference>
<evidence type="ECO:0000313" key="10">
    <source>
        <dbReference type="RefSeq" id="XP_022717677.1"/>
    </source>
</evidence>
<feature type="domain" description="Disease resistance protein At4g27190-like leucine-rich repeats" evidence="8">
    <location>
        <begin position="586"/>
        <end position="689"/>
    </location>
</feature>
<sequence>MAGTPEIKNIQGRIADLLDLRFEKETEEGRAAQLWHRLQEKKKVFVILDDVWKEFNLADIGIPFGDNHKGCKVLLTTRLQHVCTRMGSQKRIQLDVLSNDEAWTLVKHNAGLSEFSGYGKLDEVAQKVSRECRGLPLAIVTIARALREKTLDEWMVANQQPKSSQLVENQDFCQDIYGCLKFSYDYLKGRKIKLCFFLCSHFPEDYEISVEDLTRYVIGQGLFQDVDFIEDTRREARVILTTLQCAGLLLDTSNEGTVKMHDVVRDFAHWIASEGESQLMIKAGLGLKEWPHSETLACCTTISLMNNKIGHLPEDLACPKLETLLLSGNDLVGFSNASFKGMKSLKVLTLSVSLLSSLEGLLPLTNLKSLCLRGCKLCDISSLCMLKKLEILDFRGCFLEKVPDELGQLNNLKLLDLSYVGGNWMIPPNLIQKQSKLEELYTVDSRFSSWTTGGTGELATAASISELNSLSRLTALTMKANCIRLPQDFVFPKLQSVMGHQSLVPSLDQMGLNNLTLLRLRHCRDIQCLIHTALQQVPAISLFNLVVLCLEDMVHLKELCNGPHPTGFLHKLEKFTVKNCPTMISTVPVVKNLSEATVINCPRLLEVFQLDNLLNTKEENHASLLSHLTHLEQELLPNLRCIWQGPVQCVSIQSLWTVKVHSCDKLTSLFSPVHAQGLLQLETLEIHDCSGVKHIITETIHSDNHPLCLPKLTTLKISCCDILEYVFPISMGPDFPQLKEINITSCTLLKQVFSPGKEMDGKDIVLPQLRSLQSLEVLEVEECPMLAPFVFEEMMRAYIKRVYSQKLWLCKVGNNCQPCNNVSLQGRQSASGMEYLRVGNCEEIFQLEGAFFLSSLDNLYSKDLQDLQVIWKGPTQIATLKHLTHLEIVECKRLRYIFSPMFAPNFPQLRDLHLKGCEELEQIIAIDQTLLSSSKGHLRPNSFPNLTKMLINNCNKLKYVFPISAAQDLPKLEELKVEGGSELEHVFEHEDKPTL</sequence>
<keyword evidence="4" id="KW-0547">Nucleotide-binding</keyword>
<dbReference type="PRINTS" id="PR00364">
    <property type="entry name" value="DISEASERSIST"/>
</dbReference>
<evidence type="ECO:0000256" key="2">
    <source>
        <dbReference type="ARBA" id="ARBA00022614"/>
    </source>
</evidence>
<dbReference type="SUPFAM" id="SSF52540">
    <property type="entry name" value="P-loop containing nucleoside triphosphate hydrolases"/>
    <property type="match status" value="1"/>
</dbReference>
<dbReference type="SUPFAM" id="SSF52058">
    <property type="entry name" value="L domain-like"/>
    <property type="match status" value="1"/>
</dbReference>
<dbReference type="InterPro" id="IPR042197">
    <property type="entry name" value="Apaf_helical"/>
</dbReference>
<dbReference type="RefSeq" id="XP_022717677.1">
    <property type="nucleotide sequence ID" value="XM_022861942.1"/>
</dbReference>
<dbReference type="FunFam" id="1.10.10.10:FF:000322">
    <property type="entry name" value="Probable disease resistance protein At1g63360"/>
    <property type="match status" value="1"/>
</dbReference>
<evidence type="ECO:0000259" key="7">
    <source>
        <dbReference type="Pfam" id="PF00931"/>
    </source>
</evidence>
<accession>A0A6P5WPM4</accession>
<dbReference type="Pfam" id="PF00931">
    <property type="entry name" value="NB-ARC"/>
    <property type="match status" value="1"/>
</dbReference>
<evidence type="ECO:0000256" key="3">
    <source>
        <dbReference type="ARBA" id="ARBA00022737"/>
    </source>
</evidence>
<dbReference type="InterPro" id="IPR002182">
    <property type="entry name" value="NB-ARC"/>
</dbReference>
<dbReference type="InterPro" id="IPR027417">
    <property type="entry name" value="P-loop_NTPase"/>
</dbReference>
<dbReference type="Gene3D" id="3.40.50.300">
    <property type="entry name" value="P-loop containing nucleotide triphosphate hydrolases"/>
    <property type="match status" value="1"/>
</dbReference>
<evidence type="ECO:0000256" key="4">
    <source>
        <dbReference type="ARBA" id="ARBA00022741"/>
    </source>
</evidence>
<dbReference type="Pfam" id="PF13855">
    <property type="entry name" value="LRR_8"/>
    <property type="match status" value="1"/>
</dbReference>
<proteinExistence type="inferred from homology"/>
<name>A0A6P5WPM4_DURZI</name>
<dbReference type="GO" id="GO:0006952">
    <property type="term" value="P:defense response"/>
    <property type="evidence" value="ECO:0007669"/>
    <property type="project" value="UniProtKB-KW"/>
</dbReference>
<evidence type="ECO:0000313" key="9">
    <source>
        <dbReference type="Proteomes" id="UP000515121"/>
    </source>
</evidence>